<dbReference type="EMBL" id="ACUZ02000027">
    <property type="protein sequence ID" value="EFB32213.1"/>
    <property type="molecule type" value="Genomic_DNA"/>
</dbReference>
<accession>D1QR89</accession>
<reference evidence="1 2" key="1">
    <citation type="submission" date="2009-11" db="EMBL/GenBank/DDBJ databases">
        <authorList>
            <person name="Weinstock G."/>
            <person name="Sodergren E."/>
            <person name="Clifton S."/>
            <person name="Fulton L."/>
            <person name="Fulton B."/>
            <person name="Courtney L."/>
            <person name="Fronick C."/>
            <person name="Harrison M."/>
            <person name="Strong C."/>
            <person name="Farmer C."/>
            <person name="Delahaunty K."/>
            <person name="Markovic C."/>
            <person name="Hall O."/>
            <person name="Minx P."/>
            <person name="Tomlinson C."/>
            <person name="Mitreva M."/>
            <person name="Nelson J."/>
            <person name="Hou S."/>
            <person name="Wollam A."/>
            <person name="Pepin K.H."/>
            <person name="Johnson M."/>
            <person name="Bhonagiri V."/>
            <person name="Nash W.E."/>
            <person name="Warren W."/>
            <person name="Chinwalla A."/>
            <person name="Mardis E.R."/>
            <person name="Wilson R.K."/>
        </authorList>
    </citation>
    <scope>NUCLEOTIDE SEQUENCE [LARGE SCALE GENOMIC DNA]</scope>
    <source>
        <strain evidence="1 2">F0302</strain>
    </source>
</reference>
<dbReference type="SUPFAM" id="SSF46689">
    <property type="entry name" value="Homeodomain-like"/>
    <property type="match status" value="1"/>
</dbReference>
<sequence>MFKYNCAKRTKYYDDVIRLHTQEGMGQKRISKIIPVSESTIKRWIRNFVRETKVKEVVMKEQVQDSVTLHGSQRDTDVKALQAEISRLKKELAHESLKSAAFNEMINVAEKQFNISIRKKAGTKQ</sequence>
<evidence type="ECO:0000313" key="2">
    <source>
        <dbReference type="Proteomes" id="UP000004079"/>
    </source>
</evidence>
<organism evidence="1 2">
    <name type="scientific">Segatella oris F0302</name>
    <dbReference type="NCBI Taxonomy" id="649760"/>
    <lineage>
        <taxon>Bacteria</taxon>
        <taxon>Pseudomonadati</taxon>
        <taxon>Bacteroidota</taxon>
        <taxon>Bacteroidia</taxon>
        <taxon>Bacteroidales</taxon>
        <taxon>Prevotellaceae</taxon>
        <taxon>Segatella</taxon>
    </lineage>
</organism>
<comment type="caution">
    <text evidence="1">The sequence shown here is derived from an EMBL/GenBank/DDBJ whole genome shotgun (WGS) entry which is preliminary data.</text>
</comment>
<name>D1QR89_9BACT</name>
<dbReference type="HOGENOM" id="CLU_142228_0_0_10"/>
<evidence type="ECO:0000313" key="1">
    <source>
        <dbReference type="EMBL" id="EFB32213.1"/>
    </source>
</evidence>
<dbReference type="InterPro" id="IPR036388">
    <property type="entry name" value="WH-like_DNA-bd_sf"/>
</dbReference>
<protein>
    <recommendedName>
        <fullName evidence="3">Transposase</fullName>
    </recommendedName>
</protein>
<dbReference type="RefSeq" id="WP_004372819.1">
    <property type="nucleotide sequence ID" value="NZ_GG703885.1"/>
</dbReference>
<dbReference type="InterPro" id="IPR009057">
    <property type="entry name" value="Homeodomain-like_sf"/>
</dbReference>
<dbReference type="AlphaFoldDB" id="D1QR89"/>
<gene>
    <name evidence="1" type="ORF">HMPREF0971_01492</name>
</gene>
<proteinExistence type="predicted"/>
<evidence type="ECO:0008006" key="3">
    <source>
        <dbReference type="Google" id="ProtNLM"/>
    </source>
</evidence>
<dbReference type="Proteomes" id="UP000004079">
    <property type="component" value="Unassembled WGS sequence"/>
</dbReference>
<dbReference type="Gene3D" id="1.10.10.10">
    <property type="entry name" value="Winged helix-like DNA-binding domain superfamily/Winged helix DNA-binding domain"/>
    <property type="match status" value="1"/>
</dbReference>
<dbReference type="STRING" id="649760.HMPREF0971_01492"/>